<keyword evidence="16" id="KW-1185">Reference proteome</keyword>
<protein>
    <recommendedName>
        <fullName evidence="3">rhizopuspepsin</fullName>
        <ecNumber evidence="3">3.4.23.21</ecNumber>
    </recommendedName>
</protein>
<evidence type="ECO:0000313" key="16">
    <source>
        <dbReference type="Proteomes" id="UP000654370"/>
    </source>
</evidence>
<organism evidence="15 16">
    <name type="scientific">Mortierella isabellina</name>
    <name type="common">Filamentous fungus</name>
    <name type="synonym">Umbelopsis isabellina</name>
    <dbReference type="NCBI Taxonomy" id="91625"/>
    <lineage>
        <taxon>Eukaryota</taxon>
        <taxon>Fungi</taxon>
        <taxon>Fungi incertae sedis</taxon>
        <taxon>Mucoromycota</taxon>
        <taxon>Mucoromycotina</taxon>
        <taxon>Umbelopsidomycetes</taxon>
        <taxon>Umbelopsidales</taxon>
        <taxon>Umbelopsidaceae</taxon>
        <taxon>Umbelopsis</taxon>
    </lineage>
</organism>
<evidence type="ECO:0000256" key="11">
    <source>
        <dbReference type="PIRSR" id="PIRSR601461-2"/>
    </source>
</evidence>
<comment type="similarity">
    <text evidence="2 12">Belongs to the peptidase A1 family.</text>
</comment>
<feature type="signal peptide" evidence="13">
    <location>
        <begin position="1"/>
        <end position="19"/>
    </location>
</feature>
<feature type="chain" id="PRO_5035003471" description="rhizopuspepsin" evidence="13">
    <location>
        <begin position="20"/>
        <end position="408"/>
    </location>
</feature>
<gene>
    <name evidence="15" type="ORF">INT43_006748</name>
</gene>
<dbReference type="PRINTS" id="PR00792">
    <property type="entry name" value="PEPSIN"/>
</dbReference>
<comment type="caution">
    <text evidence="15">The sequence shown here is derived from an EMBL/GenBank/DDBJ whole genome shotgun (WGS) entry which is preliminary data.</text>
</comment>
<keyword evidence="4 12" id="KW-0645">Protease</keyword>
<feature type="domain" description="Peptidase A1" evidence="14">
    <location>
        <begin position="103"/>
        <end position="406"/>
    </location>
</feature>
<evidence type="ECO:0000256" key="6">
    <source>
        <dbReference type="ARBA" id="ARBA00022750"/>
    </source>
</evidence>
<dbReference type="GO" id="GO:0006508">
    <property type="term" value="P:proteolysis"/>
    <property type="evidence" value="ECO:0007669"/>
    <property type="project" value="UniProtKB-KW"/>
</dbReference>
<dbReference type="InterPro" id="IPR033121">
    <property type="entry name" value="PEPTIDASE_A1"/>
</dbReference>
<evidence type="ECO:0000256" key="10">
    <source>
        <dbReference type="PIRSR" id="PIRSR601461-1"/>
    </source>
</evidence>
<evidence type="ECO:0000256" key="5">
    <source>
        <dbReference type="ARBA" id="ARBA00022729"/>
    </source>
</evidence>
<accession>A0A8H7Q0L6</accession>
<name>A0A8H7Q0L6_MORIS</name>
<evidence type="ECO:0000313" key="15">
    <source>
        <dbReference type="EMBL" id="KAG2183737.1"/>
    </source>
</evidence>
<keyword evidence="9 11" id="KW-1015">Disulfide bond</keyword>
<dbReference type="InterPro" id="IPR001969">
    <property type="entry name" value="Aspartic_peptidase_AS"/>
</dbReference>
<evidence type="ECO:0000259" key="14">
    <source>
        <dbReference type="PROSITE" id="PS51767"/>
    </source>
</evidence>
<dbReference type="GO" id="GO:0004190">
    <property type="term" value="F:aspartic-type endopeptidase activity"/>
    <property type="evidence" value="ECO:0007669"/>
    <property type="project" value="UniProtKB-KW"/>
</dbReference>
<proteinExistence type="inferred from homology"/>
<feature type="active site" evidence="10">
    <location>
        <position position="302"/>
    </location>
</feature>
<keyword evidence="8" id="KW-0865">Zymogen</keyword>
<dbReference type="AlphaFoldDB" id="A0A8H7Q0L6"/>
<evidence type="ECO:0000256" key="13">
    <source>
        <dbReference type="SAM" id="SignalP"/>
    </source>
</evidence>
<evidence type="ECO:0000256" key="8">
    <source>
        <dbReference type="ARBA" id="ARBA00023145"/>
    </source>
</evidence>
<dbReference type="InterPro" id="IPR021109">
    <property type="entry name" value="Peptidase_aspartic_dom_sf"/>
</dbReference>
<dbReference type="PROSITE" id="PS51767">
    <property type="entry name" value="PEPTIDASE_A1"/>
    <property type="match status" value="1"/>
</dbReference>
<feature type="active site" evidence="10">
    <location>
        <position position="121"/>
    </location>
</feature>
<dbReference type="InterPro" id="IPR001461">
    <property type="entry name" value="Aspartic_peptidase_A1"/>
</dbReference>
<reference evidence="15" key="1">
    <citation type="submission" date="2020-12" db="EMBL/GenBank/DDBJ databases">
        <title>Metabolic potential, ecology and presence of endohyphal bacteria is reflected in genomic diversity of Mucoromycotina.</title>
        <authorList>
            <person name="Muszewska A."/>
            <person name="Okrasinska A."/>
            <person name="Steczkiewicz K."/>
            <person name="Drgas O."/>
            <person name="Orlowska M."/>
            <person name="Perlinska-Lenart U."/>
            <person name="Aleksandrzak-Piekarczyk T."/>
            <person name="Szatraj K."/>
            <person name="Zielenkiewicz U."/>
            <person name="Pilsyk S."/>
            <person name="Malc E."/>
            <person name="Mieczkowski P."/>
            <person name="Kruszewska J.S."/>
            <person name="Biernat P."/>
            <person name="Pawlowska J."/>
        </authorList>
    </citation>
    <scope>NUCLEOTIDE SEQUENCE</scope>
    <source>
        <strain evidence="15">WA0000067209</strain>
    </source>
</reference>
<evidence type="ECO:0000256" key="2">
    <source>
        <dbReference type="ARBA" id="ARBA00007447"/>
    </source>
</evidence>
<keyword evidence="5 13" id="KW-0732">Signal</keyword>
<keyword evidence="6 12" id="KW-0064">Aspartyl protease</keyword>
<feature type="disulfide bond" evidence="11">
    <location>
        <begin position="336"/>
        <end position="369"/>
    </location>
</feature>
<evidence type="ECO:0000256" key="9">
    <source>
        <dbReference type="ARBA" id="ARBA00023157"/>
    </source>
</evidence>
<evidence type="ECO:0000256" key="1">
    <source>
        <dbReference type="ARBA" id="ARBA00001130"/>
    </source>
</evidence>
<evidence type="ECO:0000256" key="12">
    <source>
        <dbReference type="RuleBase" id="RU000454"/>
    </source>
</evidence>
<dbReference type="SUPFAM" id="SSF50630">
    <property type="entry name" value="Acid proteases"/>
    <property type="match status" value="1"/>
</dbReference>
<sequence>MKISACIALIAVALAAVDARPARHHSSAAPSAVSSAAAAPSHAPAHSTLSVPLKANPHFKKNAKGAVLKAINKYKKYQTASSHHILASTGGVNMTDYQNDVMYYGEVTVGTPGQTFKLDFDTGSSDLWFASTLCSSCSGKTEYDSSKSSTYKKDGRAWKISYGDGSSSSGILATDDVTIGGLKITGQTIELAEEISSEFTSDPTDGLMGLAFDSITSVSGVQTPMDNLISQGLISKPIFGVFLGKDSNGGGGEYLFGGIDDSKYSGTLATVQVDNSQGFWGISVDSGSVASASIDSFSAIIDTGTTLLLLPNDQASQVASALSATDNGDGTYSISCDASTLSDLSFSIGGNDYTVPAADLIFQQQGDQCIAGFGYGGLQFAILGDVFIKNNYVVFQQEDSPSVQLAAI</sequence>
<dbReference type="PROSITE" id="PS00141">
    <property type="entry name" value="ASP_PROTEASE"/>
    <property type="match status" value="2"/>
</dbReference>
<dbReference type="Gene3D" id="2.40.70.10">
    <property type="entry name" value="Acid Proteases"/>
    <property type="match status" value="2"/>
</dbReference>
<dbReference type="EC" id="3.4.23.21" evidence="3"/>
<comment type="catalytic activity">
    <reaction evidence="1">
        <text>Hydrolysis of proteins with broad specificity similar to that of pepsin A, preferring hydrophobic residues at P1 and P1'. Clots milk and activates trypsinogen. Does not cleave 4-Gln-|-His-5, but does cleave 10-His-|-Leu-11 and 12-Val-|-Glu-13 in B chain of insulin.</text>
        <dbReference type="EC" id="3.4.23.21"/>
    </reaction>
</comment>
<evidence type="ECO:0000256" key="4">
    <source>
        <dbReference type="ARBA" id="ARBA00022670"/>
    </source>
</evidence>
<dbReference type="PANTHER" id="PTHR47966">
    <property type="entry name" value="BETA-SITE APP-CLEAVING ENZYME, ISOFORM A-RELATED"/>
    <property type="match status" value="1"/>
</dbReference>
<keyword evidence="7 12" id="KW-0378">Hydrolase</keyword>
<dbReference type="PANTHER" id="PTHR47966:SF1">
    <property type="entry name" value="ASPARTYL PROTEINASE"/>
    <property type="match status" value="1"/>
</dbReference>
<dbReference type="EMBL" id="JAEPQZ010000003">
    <property type="protein sequence ID" value="KAG2183737.1"/>
    <property type="molecule type" value="Genomic_DNA"/>
</dbReference>
<dbReference type="Proteomes" id="UP000654370">
    <property type="component" value="Unassembled WGS sequence"/>
</dbReference>
<evidence type="ECO:0000256" key="3">
    <source>
        <dbReference type="ARBA" id="ARBA00013205"/>
    </source>
</evidence>
<dbReference type="FunFam" id="2.40.70.10:FF:000115">
    <property type="entry name" value="Lysosomal aspartic protease"/>
    <property type="match status" value="1"/>
</dbReference>
<dbReference type="Pfam" id="PF00026">
    <property type="entry name" value="Asp"/>
    <property type="match status" value="1"/>
</dbReference>
<evidence type="ECO:0000256" key="7">
    <source>
        <dbReference type="ARBA" id="ARBA00022801"/>
    </source>
</evidence>
<dbReference type="OrthoDB" id="2747330at2759"/>